<evidence type="ECO:0000313" key="2">
    <source>
        <dbReference type="EMBL" id="OOG24584.1"/>
    </source>
</evidence>
<dbReference type="InterPro" id="IPR016088">
    <property type="entry name" value="Chalcone_isomerase_3-sand"/>
</dbReference>
<name>A0A1V3NHX0_9GAMM</name>
<comment type="caution">
    <text evidence="2">The sequence shown here is derived from an EMBL/GenBank/DDBJ whole genome shotgun (WGS) entry which is preliminary data.</text>
</comment>
<protein>
    <recommendedName>
        <fullName evidence="1">Chalcone isomerase domain-containing protein</fullName>
    </recommendedName>
</protein>
<feature type="domain" description="Chalcone isomerase" evidence="1">
    <location>
        <begin position="38"/>
        <end position="200"/>
    </location>
</feature>
<keyword evidence="3" id="KW-1185">Reference proteome</keyword>
<dbReference type="Pfam" id="PF16036">
    <property type="entry name" value="Chalcone_3"/>
    <property type="match status" value="1"/>
</dbReference>
<dbReference type="AlphaFoldDB" id="A0A1V3NHX0"/>
<dbReference type="Gene3D" id="3.50.70.10">
    <property type="match status" value="1"/>
</dbReference>
<organism evidence="2 3">
    <name type="scientific">Thioalkalivibrio denitrificans</name>
    <dbReference type="NCBI Taxonomy" id="108003"/>
    <lineage>
        <taxon>Bacteria</taxon>
        <taxon>Pseudomonadati</taxon>
        <taxon>Pseudomonadota</taxon>
        <taxon>Gammaproteobacteria</taxon>
        <taxon>Chromatiales</taxon>
        <taxon>Ectothiorhodospiraceae</taxon>
        <taxon>Thioalkalivibrio</taxon>
    </lineage>
</organism>
<dbReference type="EMBL" id="MVBK01000046">
    <property type="protein sequence ID" value="OOG24584.1"/>
    <property type="molecule type" value="Genomic_DNA"/>
</dbReference>
<dbReference type="GO" id="GO:0016872">
    <property type="term" value="F:intramolecular lyase activity"/>
    <property type="evidence" value="ECO:0007669"/>
    <property type="project" value="InterPro"/>
</dbReference>
<dbReference type="STRING" id="108003.B1C78_08555"/>
<evidence type="ECO:0000259" key="1">
    <source>
        <dbReference type="Pfam" id="PF16036"/>
    </source>
</evidence>
<gene>
    <name evidence="2" type="ORF">B1C78_08555</name>
</gene>
<proteinExistence type="predicted"/>
<reference evidence="2 3" key="1">
    <citation type="submission" date="2017-02" db="EMBL/GenBank/DDBJ databases">
        <title>Genomic diversity within the haloalkaliphilic genus Thioalkalivibrio.</title>
        <authorList>
            <person name="Ahn A.-C."/>
            <person name="Meier-Kolthoff J."/>
            <person name="Overmars L."/>
            <person name="Richter M."/>
            <person name="Woyke T."/>
            <person name="Sorokin D.Y."/>
            <person name="Muyzer G."/>
        </authorList>
    </citation>
    <scope>NUCLEOTIDE SEQUENCE [LARGE SCALE GENOMIC DNA]</scope>
    <source>
        <strain evidence="2 3">ALJD</strain>
    </source>
</reference>
<dbReference type="Proteomes" id="UP000189462">
    <property type="component" value="Unassembled WGS sequence"/>
</dbReference>
<accession>A0A1V3NHX0</accession>
<evidence type="ECO:0000313" key="3">
    <source>
        <dbReference type="Proteomes" id="UP000189462"/>
    </source>
</evidence>
<dbReference type="SUPFAM" id="SSF54626">
    <property type="entry name" value="Chalcone isomerase"/>
    <property type="match status" value="1"/>
</dbReference>
<dbReference type="InterPro" id="IPR036298">
    <property type="entry name" value="Chalcone_isomerase_sf"/>
</dbReference>
<sequence length="205" mass="22719">MRPPRLRALRVHIAVTRVTLLLIALMLAMPVHASVVTVGDARFPAVLQDDSGRTLELKGAGLARYALFIRVYGAGLYGPQGVPAQGLLEQDERKRLEIEYFVDIEASDLARAADTILERQLEPALLQALAPRIDRLHDAYRPVRPGDRYVMEYLPGHGTELRLNGETLVTIEGRDFARAYFGIWLGDRPLSSSLRDALLGSGHGR</sequence>
<dbReference type="InterPro" id="IPR016087">
    <property type="entry name" value="Chalcone_isomerase"/>
</dbReference>